<dbReference type="Gene3D" id="2.40.70.10">
    <property type="entry name" value="Acid Proteases"/>
    <property type="match status" value="1"/>
</dbReference>
<dbReference type="InterPro" id="IPR021109">
    <property type="entry name" value="Peptidase_aspartic_dom_sf"/>
</dbReference>
<sequence>MLHYNACSKQTSDFQKDKLKVKTLTVNEIGTPKSKEPEQTLEDEFKDLPPNLPVLEVLAHAPIRNAILDKYVESLELSKNGSAFIQGEMPKKMKDPGLFTLLCRLWDSKPFDTLADLRSCASLILLYLFKKLKIGLLEETDHVFRLAFGTKSYPVGIIKNIEVHIGKLKLLEHFYVIDMEKDHTTPLLVERGFFATVSVVIDCRKAKIAVGEGITRDSELNPFKDVLVFRKMVEFLGTIPINLKGNIWELEELIEKRIDWNKPPKEGDDVWHIRIELIDPDGERFKKTLQSIPTTRKLSKKYNPSEIIDLDHLHDF</sequence>
<organism evidence="1 2">
    <name type="scientific">Tanacetum coccineum</name>
    <dbReference type="NCBI Taxonomy" id="301880"/>
    <lineage>
        <taxon>Eukaryota</taxon>
        <taxon>Viridiplantae</taxon>
        <taxon>Streptophyta</taxon>
        <taxon>Embryophyta</taxon>
        <taxon>Tracheophyta</taxon>
        <taxon>Spermatophyta</taxon>
        <taxon>Magnoliopsida</taxon>
        <taxon>eudicotyledons</taxon>
        <taxon>Gunneridae</taxon>
        <taxon>Pentapetalae</taxon>
        <taxon>asterids</taxon>
        <taxon>campanulids</taxon>
        <taxon>Asterales</taxon>
        <taxon>Asteraceae</taxon>
        <taxon>Asteroideae</taxon>
        <taxon>Anthemideae</taxon>
        <taxon>Anthemidinae</taxon>
        <taxon>Tanacetum</taxon>
    </lineage>
</organism>
<accession>A0ABQ5DCK5</accession>
<dbReference type="Proteomes" id="UP001151760">
    <property type="component" value="Unassembled WGS sequence"/>
</dbReference>
<dbReference type="PANTHER" id="PTHR33067">
    <property type="entry name" value="RNA-DIRECTED DNA POLYMERASE-RELATED"/>
    <property type="match status" value="1"/>
</dbReference>
<keyword evidence="2" id="KW-1185">Reference proteome</keyword>
<proteinExistence type="predicted"/>
<dbReference type="CDD" id="cd00303">
    <property type="entry name" value="retropepsin_like"/>
    <property type="match status" value="1"/>
</dbReference>
<gene>
    <name evidence="1" type="ORF">Tco_0927076</name>
</gene>
<comment type="caution">
    <text evidence="1">The sequence shown here is derived from an EMBL/GenBank/DDBJ whole genome shotgun (WGS) entry which is preliminary data.</text>
</comment>
<dbReference type="EMBL" id="BQNB010015157">
    <property type="protein sequence ID" value="GJT36657.1"/>
    <property type="molecule type" value="Genomic_DNA"/>
</dbReference>
<reference evidence="1" key="1">
    <citation type="journal article" date="2022" name="Int. J. Mol. Sci.">
        <title>Draft Genome of Tanacetum Coccineum: Genomic Comparison of Closely Related Tanacetum-Family Plants.</title>
        <authorList>
            <person name="Yamashiro T."/>
            <person name="Shiraishi A."/>
            <person name="Nakayama K."/>
            <person name="Satake H."/>
        </authorList>
    </citation>
    <scope>NUCLEOTIDE SEQUENCE</scope>
</reference>
<protein>
    <submittedName>
        <fullName evidence="1">MAK10-like protein</fullName>
    </submittedName>
</protein>
<evidence type="ECO:0000313" key="2">
    <source>
        <dbReference type="Proteomes" id="UP001151760"/>
    </source>
</evidence>
<dbReference type="PANTHER" id="PTHR33067:SF9">
    <property type="entry name" value="RNA-DIRECTED DNA POLYMERASE"/>
    <property type="match status" value="1"/>
</dbReference>
<reference evidence="1" key="2">
    <citation type="submission" date="2022-01" db="EMBL/GenBank/DDBJ databases">
        <authorList>
            <person name="Yamashiro T."/>
            <person name="Shiraishi A."/>
            <person name="Satake H."/>
            <person name="Nakayama K."/>
        </authorList>
    </citation>
    <scope>NUCLEOTIDE SEQUENCE</scope>
</reference>
<name>A0ABQ5DCK5_9ASTR</name>
<evidence type="ECO:0000313" key="1">
    <source>
        <dbReference type="EMBL" id="GJT36657.1"/>
    </source>
</evidence>